<dbReference type="InterPro" id="IPR052184">
    <property type="entry name" value="SDR_enzymes"/>
</dbReference>
<evidence type="ECO:0000313" key="2">
    <source>
        <dbReference type="Proteomes" id="UP001597299"/>
    </source>
</evidence>
<proteinExistence type="predicted"/>
<dbReference type="Gene3D" id="3.40.50.720">
    <property type="entry name" value="NAD(P)-binding Rossmann-like Domain"/>
    <property type="match status" value="1"/>
</dbReference>
<dbReference type="Pfam" id="PF13561">
    <property type="entry name" value="adh_short_C2"/>
    <property type="match status" value="1"/>
</dbReference>
<dbReference type="PRINTS" id="PR00081">
    <property type="entry name" value="GDHRDH"/>
</dbReference>
<dbReference type="RefSeq" id="WP_213351089.1">
    <property type="nucleotide sequence ID" value="NZ_JAHBGB010000003.1"/>
</dbReference>
<dbReference type="InterPro" id="IPR002347">
    <property type="entry name" value="SDR_fam"/>
</dbReference>
<comment type="caution">
    <text evidence="1">The sequence shown here is derived from an EMBL/GenBank/DDBJ whole genome shotgun (WGS) entry which is preliminary data.</text>
</comment>
<dbReference type="InterPro" id="IPR036291">
    <property type="entry name" value="NAD(P)-bd_dom_sf"/>
</dbReference>
<dbReference type="EMBL" id="JBHUHD010000004">
    <property type="protein sequence ID" value="MFD2143632.1"/>
    <property type="molecule type" value="Genomic_DNA"/>
</dbReference>
<dbReference type="Proteomes" id="UP001597299">
    <property type="component" value="Unassembled WGS sequence"/>
</dbReference>
<dbReference type="PANTHER" id="PTHR45458">
    <property type="entry name" value="SHORT-CHAIN DEHYDROGENASE/REDUCTASE SDR"/>
    <property type="match status" value="1"/>
</dbReference>
<dbReference type="SUPFAM" id="SSF51735">
    <property type="entry name" value="NAD(P)-binding Rossmann-fold domains"/>
    <property type="match status" value="1"/>
</dbReference>
<sequence>MTPIDPSQATGTVLLVGASRGLGHAMAAEFVARGWTVIGTVRGTDRTPLHDLAQAHPGRVEIEPLDITQPHEIAALRQRLTGRGIDILFVNAGTANADQDETIAEVTTEEFIRVMVTNALSPMRVVEALQDVVSPAGMIGVMSSGQGSVANNVKGGHEVYRGSKAALNQYMRSFAARHAREPRALVLMAPGWIRTGLGGPDAPFTMEETVPQIVSTLLAQQGRPGLRYLDREGHPVPW</sequence>
<evidence type="ECO:0000313" key="1">
    <source>
        <dbReference type="EMBL" id="MFD2143632.1"/>
    </source>
</evidence>
<dbReference type="PANTHER" id="PTHR45458:SF1">
    <property type="entry name" value="SHORT CHAIN DEHYDROGENASE"/>
    <property type="match status" value="1"/>
</dbReference>
<organism evidence="1 2">
    <name type="scientific">Ancylobacter oerskovii</name>
    <dbReference type="NCBI Taxonomy" id="459519"/>
    <lineage>
        <taxon>Bacteria</taxon>
        <taxon>Pseudomonadati</taxon>
        <taxon>Pseudomonadota</taxon>
        <taxon>Alphaproteobacteria</taxon>
        <taxon>Hyphomicrobiales</taxon>
        <taxon>Xanthobacteraceae</taxon>
        <taxon>Ancylobacter</taxon>
    </lineage>
</organism>
<protein>
    <submittedName>
        <fullName evidence="1">SDR family oxidoreductase</fullName>
    </submittedName>
</protein>
<name>A0ABW4Z4T2_9HYPH</name>
<reference evidence="2" key="1">
    <citation type="journal article" date="2019" name="Int. J. Syst. Evol. Microbiol.">
        <title>The Global Catalogue of Microorganisms (GCM) 10K type strain sequencing project: providing services to taxonomists for standard genome sequencing and annotation.</title>
        <authorList>
            <consortium name="The Broad Institute Genomics Platform"/>
            <consortium name="The Broad Institute Genome Sequencing Center for Infectious Disease"/>
            <person name="Wu L."/>
            <person name="Ma J."/>
        </authorList>
    </citation>
    <scope>NUCLEOTIDE SEQUENCE [LARGE SCALE GENOMIC DNA]</scope>
    <source>
        <strain evidence="2">CCM 7435</strain>
    </source>
</reference>
<keyword evidence="2" id="KW-1185">Reference proteome</keyword>
<gene>
    <name evidence="1" type="ORF">ACFSNC_24890</name>
</gene>
<accession>A0ABW4Z4T2</accession>